<comment type="similarity">
    <text evidence="3">Belongs to the glycosyltransferase group 1 family. Glycosyltransferase 30 subfamily.</text>
</comment>
<evidence type="ECO:0000256" key="1">
    <source>
        <dbReference type="ARBA" id="ARBA00004388"/>
    </source>
</evidence>
<sequence length="421" mass="47329">MIYFLYDILLAIAALVYLPFYAVRGRVHGRILDRIGIFCADDWQVPEDKKTIWIHAVSVGEARATESLVRFFRSRWPQTRIVVSTVTPTGYGILKKVLKDNELAVFAPLDLSWVVRKFLKVLRPSLVVIMETELWPNLIRLSSAAGARVVIVNGRISDRSFAGYKRLSWLVGPVLKLIGLFCMQSRESADRIVAMGADPGRVHVMGNIKFDISSDFSRPAFLKKLRALAPNQMLWVAGSTHENEEEMLLGIYKSLRKDFAGLRLVIAPRHLERIDKIRRLIRVNGLEAVLVSRLDNLQSGQVALLDTMGDLTALYELADVVFVGGSLVNKGGHNPIEPAVFGKPVLFGKHMDNFREVRDIFVRQGAALEVGTVQDLEYELRRLLASPAERKTLGEKARELLSQNRGATERTVSEIAREMDL</sequence>
<dbReference type="GO" id="GO:0043842">
    <property type="term" value="F:Kdo transferase activity"/>
    <property type="evidence" value="ECO:0007669"/>
    <property type="project" value="UniProtKB-EC"/>
</dbReference>
<evidence type="ECO:0000256" key="6">
    <source>
        <dbReference type="ARBA" id="ARBA00022519"/>
    </source>
</evidence>
<dbReference type="FunFam" id="3.40.50.2000:FF:000032">
    <property type="entry name" value="3-deoxy-D-manno-octulosonic acid transferase"/>
    <property type="match status" value="1"/>
</dbReference>
<keyword evidence="12" id="KW-1003">Cell membrane</keyword>
<evidence type="ECO:0000313" key="15">
    <source>
        <dbReference type="EMBL" id="QAT16401.1"/>
    </source>
</evidence>
<dbReference type="GO" id="GO:0005886">
    <property type="term" value="C:plasma membrane"/>
    <property type="evidence" value="ECO:0007669"/>
    <property type="project" value="UniProtKB-SubCell"/>
</dbReference>
<keyword evidence="12" id="KW-0472">Membrane</keyword>
<keyword evidence="12" id="KW-0812">Transmembrane</keyword>
<evidence type="ECO:0000256" key="12">
    <source>
        <dbReference type="RuleBase" id="RU365103"/>
    </source>
</evidence>
<evidence type="ECO:0000256" key="5">
    <source>
        <dbReference type="ARBA" id="ARBA00019077"/>
    </source>
</evidence>
<keyword evidence="7 12" id="KW-0808">Transferase</keyword>
<keyword evidence="12" id="KW-0448">Lipopolysaccharide biosynthesis</keyword>
<evidence type="ECO:0000256" key="2">
    <source>
        <dbReference type="ARBA" id="ARBA00004713"/>
    </source>
</evidence>
<evidence type="ECO:0000256" key="9">
    <source>
        <dbReference type="ARBA" id="ARBA00049183"/>
    </source>
</evidence>
<evidence type="ECO:0000256" key="8">
    <source>
        <dbReference type="ARBA" id="ARBA00031445"/>
    </source>
</evidence>
<comment type="pathway">
    <text evidence="2 12">Bacterial outer membrane biogenesis; LPS core biosynthesis.</text>
</comment>
<dbReference type="UniPathway" id="UPA00958"/>
<organism evidence="15 16">
    <name type="scientific">Velamenicoccus archaeovorus</name>
    <dbReference type="NCBI Taxonomy" id="1930593"/>
    <lineage>
        <taxon>Bacteria</taxon>
        <taxon>Pseudomonadati</taxon>
        <taxon>Candidatus Omnitrophota</taxon>
        <taxon>Candidatus Velamenicoccus</taxon>
    </lineage>
</organism>
<protein>
    <recommendedName>
        <fullName evidence="5 12">3-deoxy-D-manno-octulosonic acid transferase</fullName>
        <shortName evidence="12">Kdo transferase</shortName>
        <ecNumber evidence="4 12">2.4.99.12</ecNumber>
    </recommendedName>
    <alternativeName>
        <fullName evidence="8 12">Lipid IV(A) 3-deoxy-D-manno-octulosonic acid transferase</fullName>
    </alternativeName>
</protein>
<gene>
    <name evidence="15" type="ORF">BU251_00985</name>
</gene>
<feature type="domain" description="3-deoxy-D-manno-octulosonic-acid transferase N-terminal" evidence="14">
    <location>
        <begin position="46"/>
        <end position="212"/>
    </location>
</feature>
<evidence type="ECO:0000259" key="14">
    <source>
        <dbReference type="Pfam" id="PF04413"/>
    </source>
</evidence>
<proteinExistence type="inferred from homology"/>
<dbReference type="FunFam" id="3.40.50.11720:FF:000001">
    <property type="entry name" value="3-deoxy-D-manno-octulosonic acid transferase"/>
    <property type="match status" value="1"/>
</dbReference>
<dbReference type="InterPro" id="IPR007507">
    <property type="entry name" value="Glycos_transf_N"/>
</dbReference>
<dbReference type="GO" id="GO:0009245">
    <property type="term" value="P:lipid A biosynthetic process"/>
    <property type="evidence" value="ECO:0007669"/>
    <property type="project" value="TreeGrafter"/>
</dbReference>
<evidence type="ECO:0000256" key="10">
    <source>
        <dbReference type="PIRSR" id="PIRSR639901-1"/>
    </source>
</evidence>
<feature type="domain" description="Glycosyl transferase family 1" evidence="13">
    <location>
        <begin position="301"/>
        <end position="399"/>
    </location>
</feature>
<dbReference type="KEGG" id="vai:BU251_00985"/>
<dbReference type="InterPro" id="IPR039901">
    <property type="entry name" value="Kdotransferase"/>
</dbReference>
<dbReference type="Gene3D" id="3.40.50.2000">
    <property type="entry name" value="Glycogen Phosphorylase B"/>
    <property type="match status" value="1"/>
</dbReference>
<dbReference type="PANTHER" id="PTHR42755:SF1">
    <property type="entry name" value="3-DEOXY-D-MANNO-OCTULOSONIC ACID TRANSFERASE, MITOCHONDRIAL-RELATED"/>
    <property type="match status" value="1"/>
</dbReference>
<evidence type="ECO:0000256" key="7">
    <source>
        <dbReference type="ARBA" id="ARBA00022679"/>
    </source>
</evidence>
<feature type="site" description="Transition state stabilizer" evidence="11">
    <location>
        <position position="209"/>
    </location>
</feature>
<keyword evidence="6" id="KW-0997">Cell inner membrane</keyword>
<evidence type="ECO:0000313" key="16">
    <source>
        <dbReference type="Proteomes" id="UP000287243"/>
    </source>
</evidence>
<dbReference type="PANTHER" id="PTHR42755">
    <property type="entry name" value="3-DEOXY-MANNO-OCTULOSONATE CYTIDYLYLTRANSFERASE"/>
    <property type="match status" value="1"/>
</dbReference>
<name>A0A410P2T0_VELA1</name>
<accession>A0A410P2T0</accession>
<evidence type="ECO:0000256" key="3">
    <source>
        <dbReference type="ARBA" id="ARBA00006380"/>
    </source>
</evidence>
<dbReference type="AlphaFoldDB" id="A0A410P2T0"/>
<comment type="subcellular location">
    <subcellularLocation>
        <location evidence="1">Cell inner membrane</location>
        <topology evidence="1">Single-pass membrane protein</topology>
        <orientation evidence="1">Cytoplasmic side</orientation>
    </subcellularLocation>
    <subcellularLocation>
        <location evidence="12">Cell membrane</location>
    </subcellularLocation>
</comment>
<feature type="site" description="Transition state stabilizer" evidence="11">
    <location>
        <position position="131"/>
    </location>
</feature>
<dbReference type="EMBL" id="CP019384">
    <property type="protein sequence ID" value="QAT16401.1"/>
    <property type="molecule type" value="Genomic_DNA"/>
</dbReference>
<evidence type="ECO:0000256" key="11">
    <source>
        <dbReference type="PIRSR" id="PIRSR639901-2"/>
    </source>
</evidence>
<feature type="active site" description="Proton acceptor" evidence="10">
    <location>
        <position position="61"/>
    </location>
</feature>
<reference evidence="15 16" key="1">
    <citation type="submission" date="2017-01" db="EMBL/GenBank/DDBJ databases">
        <title>First insights into the biology of 'candidatus Vampirococcus archaeovorus'.</title>
        <authorList>
            <person name="Kizina J."/>
            <person name="Jordan S."/>
            <person name="Stueber K."/>
            <person name="Reinhardt R."/>
            <person name="Harder J."/>
        </authorList>
    </citation>
    <scope>NUCLEOTIDE SEQUENCE [LARGE SCALE GENOMIC DNA]</scope>
    <source>
        <strain evidence="15 16">LiM</strain>
    </source>
</reference>
<dbReference type="GO" id="GO:0009244">
    <property type="term" value="P:lipopolysaccharide core region biosynthetic process"/>
    <property type="evidence" value="ECO:0007669"/>
    <property type="project" value="UniProtKB-UniRule"/>
</dbReference>
<dbReference type="SUPFAM" id="SSF53756">
    <property type="entry name" value="UDP-Glycosyltransferase/glycogen phosphorylase"/>
    <property type="match status" value="1"/>
</dbReference>
<keyword evidence="16" id="KW-1185">Reference proteome</keyword>
<dbReference type="EC" id="2.4.99.12" evidence="4 12"/>
<dbReference type="Proteomes" id="UP000287243">
    <property type="component" value="Chromosome"/>
</dbReference>
<dbReference type="Gene3D" id="3.40.50.11720">
    <property type="entry name" value="3-Deoxy-D-manno-octulosonic-acid transferase, N-terminal domain"/>
    <property type="match status" value="1"/>
</dbReference>
<dbReference type="Pfam" id="PF00534">
    <property type="entry name" value="Glycos_transf_1"/>
    <property type="match status" value="1"/>
</dbReference>
<comment type="function">
    <text evidence="12">Involved in lipopolysaccharide (LPS) biosynthesis. Catalyzes the transfer of 3-deoxy-D-manno-octulosonate (Kdo) residue(s) from CMP-Kdo to lipid IV(A), the tetraacyldisaccharide-1,4'-bisphosphate precursor of lipid A.</text>
</comment>
<dbReference type="InterPro" id="IPR001296">
    <property type="entry name" value="Glyco_trans_1"/>
</dbReference>
<feature type="transmembrane region" description="Helical" evidence="12">
    <location>
        <begin position="6"/>
        <end position="23"/>
    </location>
</feature>
<evidence type="ECO:0000256" key="4">
    <source>
        <dbReference type="ARBA" id="ARBA00012621"/>
    </source>
</evidence>
<dbReference type="Pfam" id="PF04413">
    <property type="entry name" value="Glycos_transf_N"/>
    <property type="match status" value="1"/>
</dbReference>
<keyword evidence="12" id="KW-1133">Transmembrane helix</keyword>
<dbReference type="InterPro" id="IPR038107">
    <property type="entry name" value="Glycos_transf_N_sf"/>
</dbReference>
<comment type="catalytic activity">
    <reaction evidence="9 12">
        <text>lipid IVA (E. coli) + CMP-3-deoxy-beta-D-manno-octulosonate = alpha-Kdo-(2-&gt;6)-lipid IVA (E. coli) + CMP + H(+)</text>
        <dbReference type="Rhea" id="RHEA:28066"/>
        <dbReference type="ChEBI" id="CHEBI:15378"/>
        <dbReference type="ChEBI" id="CHEBI:58603"/>
        <dbReference type="ChEBI" id="CHEBI:60364"/>
        <dbReference type="ChEBI" id="CHEBI:60377"/>
        <dbReference type="ChEBI" id="CHEBI:85987"/>
        <dbReference type="EC" id="2.4.99.12"/>
    </reaction>
</comment>
<evidence type="ECO:0000259" key="13">
    <source>
        <dbReference type="Pfam" id="PF00534"/>
    </source>
</evidence>